<organism evidence="3 4">
    <name type="scientific">Candolleomyces aberdarensis</name>
    <dbReference type="NCBI Taxonomy" id="2316362"/>
    <lineage>
        <taxon>Eukaryota</taxon>
        <taxon>Fungi</taxon>
        <taxon>Dikarya</taxon>
        <taxon>Basidiomycota</taxon>
        <taxon>Agaricomycotina</taxon>
        <taxon>Agaricomycetes</taxon>
        <taxon>Agaricomycetidae</taxon>
        <taxon>Agaricales</taxon>
        <taxon>Agaricineae</taxon>
        <taxon>Psathyrellaceae</taxon>
        <taxon>Candolleomyces</taxon>
    </lineage>
</organism>
<keyword evidence="4" id="KW-1185">Reference proteome</keyword>
<dbReference type="AlphaFoldDB" id="A0A4Q2D837"/>
<reference evidence="3 4" key="1">
    <citation type="submission" date="2019-01" db="EMBL/GenBank/DDBJ databases">
        <title>Draft genome sequence of Psathyrella aberdarensis IHI B618.</title>
        <authorList>
            <person name="Buettner E."/>
            <person name="Kellner H."/>
        </authorList>
    </citation>
    <scope>NUCLEOTIDE SEQUENCE [LARGE SCALE GENOMIC DNA]</scope>
    <source>
        <strain evidence="3 4">IHI B618</strain>
    </source>
</reference>
<sequence>MSGPPAAVNKEIKQPIHPSMLPLLDPQYVAFHNKHLAHLTPPHTIPWDAKKIREGPAVPGGSVPLEVGVVKDFEIPESKGSPKLKVRTYTPKGEKPEGGWDVFVFFHGGGWTLGDIGSEAAFCTNMCVRANCVVVSVDYRLGPENPYPAAVEDAVDALQWLYNHGEEALNINKERIIVGGSSSGGNLAAILAVKSKSLSPTPIQINFQLLVVPVTDNTASVSTRSGWAKNQYTPWLSPARMEWFKSKYLPNEEDWTKWDASPLFATKELLQPGTQPGKNKPGAWIGVCELDILSEEGVEFGEKLRDAGWEVEVEVYKGAPHPIMAMDGVLDIGKKLVSDAAAALKKAFESL</sequence>
<dbReference type="InterPro" id="IPR013094">
    <property type="entry name" value="AB_hydrolase_3"/>
</dbReference>
<comment type="caution">
    <text evidence="3">The sequence shown here is derived from an EMBL/GenBank/DDBJ whole genome shotgun (WGS) entry which is preliminary data.</text>
</comment>
<proteinExistence type="predicted"/>
<gene>
    <name evidence="3" type="ORF">EST38_g10171</name>
</gene>
<dbReference type="EMBL" id="SDEE01000523">
    <property type="protein sequence ID" value="RXW15693.1"/>
    <property type="molecule type" value="Genomic_DNA"/>
</dbReference>
<dbReference type="GO" id="GO:0016787">
    <property type="term" value="F:hydrolase activity"/>
    <property type="evidence" value="ECO:0007669"/>
    <property type="project" value="UniProtKB-KW"/>
</dbReference>
<dbReference type="OrthoDB" id="408631at2759"/>
<evidence type="ECO:0000259" key="2">
    <source>
        <dbReference type="Pfam" id="PF07859"/>
    </source>
</evidence>
<evidence type="ECO:0000313" key="3">
    <source>
        <dbReference type="EMBL" id="RXW15693.1"/>
    </source>
</evidence>
<dbReference type="Gene3D" id="3.40.50.1820">
    <property type="entry name" value="alpha/beta hydrolase"/>
    <property type="match status" value="1"/>
</dbReference>
<dbReference type="SUPFAM" id="SSF53474">
    <property type="entry name" value="alpha/beta-Hydrolases"/>
    <property type="match status" value="1"/>
</dbReference>
<evidence type="ECO:0000256" key="1">
    <source>
        <dbReference type="ARBA" id="ARBA00022801"/>
    </source>
</evidence>
<keyword evidence="1" id="KW-0378">Hydrolase</keyword>
<dbReference type="InterPro" id="IPR050300">
    <property type="entry name" value="GDXG_lipolytic_enzyme"/>
</dbReference>
<dbReference type="Pfam" id="PF07859">
    <property type="entry name" value="Abhydrolase_3"/>
    <property type="match status" value="1"/>
</dbReference>
<name>A0A4Q2D837_9AGAR</name>
<dbReference type="PANTHER" id="PTHR48081:SF8">
    <property type="entry name" value="ALPHA_BETA HYDROLASE FOLD-3 DOMAIN-CONTAINING PROTEIN-RELATED"/>
    <property type="match status" value="1"/>
</dbReference>
<dbReference type="PANTHER" id="PTHR48081">
    <property type="entry name" value="AB HYDROLASE SUPERFAMILY PROTEIN C4A8.06C"/>
    <property type="match status" value="1"/>
</dbReference>
<feature type="domain" description="Alpha/beta hydrolase fold-3" evidence="2">
    <location>
        <begin position="103"/>
        <end position="323"/>
    </location>
</feature>
<dbReference type="STRING" id="2316362.A0A4Q2D837"/>
<protein>
    <recommendedName>
        <fullName evidence="2">Alpha/beta hydrolase fold-3 domain-containing protein</fullName>
    </recommendedName>
</protein>
<evidence type="ECO:0000313" key="4">
    <source>
        <dbReference type="Proteomes" id="UP000290288"/>
    </source>
</evidence>
<dbReference type="InterPro" id="IPR029058">
    <property type="entry name" value="AB_hydrolase_fold"/>
</dbReference>
<accession>A0A4Q2D837</accession>
<dbReference type="Proteomes" id="UP000290288">
    <property type="component" value="Unassembled WGS sequence"/>
</dbReference>